<comment type="similarity">
    <text evidence="4">Belongs to the acyltransferase PapA5 family.</text>
</comment>
<dbReference type="OrthoDB" id="3318646at2"/>
<dbReference type="PANTHER" id="PTHR12526">
    <property type="entry name" value="GLYCOSYLTRANSFERASE"/>
    <property type="match status" value="1"/>
</dbReference>
<dbReference type="Pfam" id="PF13692">
    <property type="entry name" value="Glyco_trans_1_4"/>
    <property type="match status" value="1"/>
</dbReference>
<dbReference type="InterPro" id="IPR031641">
    <property type="entry name" value="PapA_C"/>
</dbReference>
<dbReference type="Gene3D" id="3.40.50.2000">
    <property type="entry name" value="Glycogen Phosphorylase B"/>
    <property type="match status" value="2"/>
</dbReference>
<keyword evidence="14" id="KW-1185">Reference proteome</keyword>
<protein>
    <recommendedName>
        <fullName evidence="6">Phthiocerol/phthiodiolone dimycocerosyl transferase</fullName>
        <ecNumber evidence="5">2.3.1.282</ecNumber>
    </recommendedName>
    <alternativeName>
        <fullName evidence="11">Acyltransferase PapA5</fullName>
    </alternativeName>
    <alternativeName>
        <fullName evidence="9">Phthiocerol/phthiodiolone O-acyltransferase</fullName>
    </alternativeName>
    <alternativeName>
        <fullName evidence="10">Polyketide synthase-associated protein A5</fullName>
    </alternativeName>
</protein>
<gene>
    <name evidence="13" type="ORF">SAMN05421835_113186</name>
</gene>
<evidence type="ECO:0000256" key="8">
    <source>
        <dbReference type="ARBA" id="ARBA00023315"/>
    </source>
</evidence>
<dbReference type="Gene3D" id="3.30.559.30">
    <property type="entry name" value="Nonribosomal peptide synthetase, condensation domain"/>
    <property type="match status" value="1"/>
</dbReference>
<comment type="catalytic activity">
    <reaction evidence="2">
        <text>2 a mycocerosyl-[mycocerosic acid synthase] + a phenolphthiocerol = a dimycocerosyl phenolphthiocerol + 2 holo-[mycocerosic acid synthase].</text>
        <dbReference type="EC" id="2.3.1.282"/>
    </reaction>
</comment>
<evidence type="ECO:0000256" key="5">
    <source>
        <dbReference type="ARBA" id="ARBA00012866"/>
    </source>
</evidence>
<dbReference type="RefSeq" id="WP_143249917.1">
    <property type="nucleotide sequence ID" value="NZ_FORP01000013.1"/>
</dbReference>
<dbReference type="AlphaFoldDB" id="A0A1I3WPK6"/>
<comment type="catalytic activity">
    <reaction evidence="3">
        <text>2 a mycocerosyl-[mycocerosic acid synthase] + a phthiodiolone = a dimycocerosyl phthiodiolone + 2 holo-[mycocerosic acid synthase].</text>
        <dbReference type="EC" id="2.3.1.282"/>
    </reaction>
</comment>
<dbReference type="PANTHER" id="PTHR12526:SF637">
    <property type="entry name" value="GLYCOSYLTRANSFERASE EPSF-RELATED"/>
    <property type="match status" value="1"/>
</dbReference>
<evidence type="ECO:0000259" key="12">
    <source>
        <dbReference type="Pfam" id="PF16911"/>
    </source>
</evidence>
<comment type="catalytic activity">
    <reaction evidence="1">
        <text>2 a mycocerosyl-[mycocerosic acid synthase] + a phthiocerol = a dimycocerosyl phthiocerol + 2 holo-[mycocerosic acid synthase].</text>
        <dbReference type="EC" id="2.3.1.282"/>
    </reaction>
</comment>
<dbReference type="EC" id="2.3.1.282" evidence="5"/>
<evidence type="ECO:0000256" key="3">
    <source>
        <dbReference type="ARBA" id="ARBA00001907"/>
    </source>
</evidence>
<evidence type="ECO:0000313" key="13">
    <source>
        <dbReference type="EMBL" id="SFK09604.1"/>
    </source>
</evidence>
<organism evidence="13 14">
    <name type="scientific">Amycolatopsis sacchari</name>
    <dbReference type="NCBI Taxonomy" id="115433"/>
    <lineage>
        <taxon>Bacteria</taxon>
        <taxon>Bacillati</taxon>
        <taxon>Actinomycetota</taxon>
        <taxon>Actinomycetes</taxon>
        <taxon>Pseudonocardiales</taxon>
        <taxon>Pseudonocardiaceae</taxon>
        <taxon>Amycolatopsis</taxon>
    </lineage>
</organism>
<dbReference type="GO" id="GO:0016746">
    <property type="term" value="F:acyltransferase activity"/>
    <property type="evidence" value="ECO:0007669"/>
    <property type="project" value="UniProtKB-KW"/>
</dbReference>
<evidence type="ECO:0000256" key="2">
    <source>
        <dbReference type="ARBA" id="ARBA00000625"/>
    </source>
</evidence>
<dbReference type="GO" id="GO:0016757">
    <property type="term" value="F:glycosyltransferase activity"/>
    <property type="evidence" value="ECO:0007669"/>
    <property type="project" value="UniProtKB-KW"/>
</dbReference>
<reference evidence="13 14" key="1">
    <citation type="submission" date="2016-10" db="EMBL/GenBank/DDBJ databases">
        <authorList>
            <person name="de Groot N.N."/>
        </authorList>
    </citation>
    <scope>NUCLEOTIDE SEQUENCE [LARGE SCALE GENOMIC DNA]</scope>
    <source>
        <strain evidence="13 14">DSM 44468</strain>
    </source>
</reference>
<evidence type="ECO:0000256" key="9">
    <source>
        <dbReference type="ARBA" id="ARBA00030465"/>
    </source>
</evidence>
<dbReference type="Gene3D" id="3.30.559.10">
    <property type="entry name" value="Chloramphenicol acetyltransferase-like domain"/>
    <property type="match status" value="1"/>
</dbReference>
<dbReference type="Pfam" id="PF16911">
    <property type="entry name" value="PapA_C"/>
    <property type="match status" value="1"/>
</dbReference>
<accession>A0A1I3WPK6</accession>
<evidence type="ECO:0000256" key="7">
    <source>
        <dbReference type="ARBA" id="ARBA00022679"/>
    </source>
</evidence>
<dbReference type="STRING" id="115433.SAMN05421835_113186"/>
<dbReference type="Proteomes" id="UP000199025">
    <property type="component" value="Unassembled WGS sequence"/>
</dbReference>
<dbReference type="SUPFAM" id="SSF52777">
    <property type="entry name" value="CoA-dependent acyltransferases"/>
    <property type="match status" value="2"/>
</dbReference>
<keyword evidence="8" id="KW-0012">Acyltransferase</keyword>
<dbReference type="EMBL" id="FORP01000013">
    <property type="protein sequence ID" value="SFK09604.1"/>
    <property type="molecule type" value="Genomic_DNA"/>
</dbReference>
<evidence type="ECO:0000256" key="6">
    <source>
        <dbReference type="ARBA" id="ARBA00013449"/>
    </source>
</evidence>
<sequence length="785" mass="84483">MSTQPLRVLSLYEGFFHGGARILHTDLVAGLHGPHQDHSVLSLHSEVSREASRQPMTSDACYRRLVSAGVAVHAFDRTGDEPFREPTESEVAMAAGLVGGADVVLSLKEQPLRLLGYARIPRRPVVVCLHRTDPEHQGRSLAVLKAGIEAGYVTTAVCCAHTTSEAYARAGIPSEILKVIPNGVDTGRFRHDATARTDLRRALGIRRSAPVIVMAARYDRMKNVPLFLEAAQLYLEKEPDAHVLLCGAGMRSGNAELAGLLPDAGDRVHLLGVRNDMAKVYSAADVVALTSAYGEAAPLCLIEGMLCGAVPVTTDVGDSAAIVSGHGLVTPAEPYAIAAAWSDAVAQRAGGPIRPERARFDRNRMLDAYAETIHAAAEANRRPVAALDRHREAVLERRLDVTEVPLLNRVAAQTFAYTGSVDEEALARAFEVLCRRYPVLRGRVVEDRHGHLLTVPEESSPALVVEDGDETTLRAMARRDWDPASAVSELRLVRGPAAGFVVLCVDHAVADNAATEEMLTDLWTFYAELVGGRTPRITPKPLPRSPAALLAERAGFRPAPPIFAPLDHRAVQLTSQLDEQDTARLVRAARALGTSVHALVCGAVLTSLRRRSATPGPARMACLSRVNVRAQVTPPPASATDTTNLLGLHRAEVEVAPESDMVQVGATVKGQLTSAVAALRSGELFATDPTRPVDGPLEQHVAKVLITNIGARPAFPDLPGLSLPRRIIVFSDRTVGYPWHCVYTYAGRLSLASRYPETFFSKDDLRELVGDVLGNLRAISAAVRP</sequence>
<dbReference type="SUPFAM" id="SSF53756">
    <property type="entry name" value="UDP-Glycosyltransferase/glycogen phosphorylase"/>
    <property type="match status" value="1"/>
</dbReference>
<feature type="domain" description="Phthiocerol/phthiodiolone dimycocerosyl transferase C-terminal" evidence="12">
    <location>
        <begin position="574"/>
        <end position="751"/>
    </location>
</feature>
<evidence type="ECO:0000313" key="14">
    <source>
        <dbReference type="Proteomes" id="UP000199025"/>
    </source>
</evidence>
<evidence type="ECO:0000256" key="11">
    <source>
        <dbReference type="ARBA" id="ARBA00033407"/>
    </source>
</evidence>
<dbReference type="InterPro" id="IPR023213">
    <property type="entry name" value="CAT-like_dom_sf"/>
</dbReference>
<evidence type="ECO:0000256" key="10">
    <source>
        <dbReference type="ARBA" id="ARBA00032317"/>
    </source>
</evidence>
<evidence type="ECO:0000256" key="1">
    <source>
        <dbReference type="ARBA" id="ARBA00000026"/>
    </source>
</evidence>
<evidence type="ECO:0000256" key="4">
    <source>
        <dbReference type="ARBA" id="ARBA00006558"/>
    </source>
</evidence>
<keyword evidence="7 13" id="KW-0808">Transferase</keyword>
<name>A0A1I3WPK6_9PSEU</name>
<proteinExistence type="inferred from homology"/>